<protein>
    <recommendedName>
        <fullName evidence="2">Peptidoglycan binding-like domain-containing protein</fullName>
    </recommendedName>
</protein>
<gene>
    <name evidence="3" type="ORF">AVDCRST_MAG13-1776</name>
</gene>
<organism evidence="3">
    <name type="scientific">uncultured Solirubrobacteraceae bacterium</name>
    <dbReference type="NCBI Taxonomy" id="1162706"/>
    <lineage>
        <taxon>Bacteria</taxon>
        <taxon>Bacillati</taxon>
        <taxon>Actinomycetota</taxon>
        <taxon>Thermoleophilia</taxon>
        <taxon>Solirubrobacterales</taxon>
        <taxon>Solirubrobacteraceae</taxon>
        <taxon>environmental samples</taxon>
    </lineage>
</organism>
<dbReference type="InterPro" id="IPR036366">
    <property type="entry name" value="PGBDSf"/>
</dbReference>
<dbReference type="InterPro" id="IPR036365">
    <property type="entry name" value="PGBD-like_sf"/>
</dbReference>
<accession>A0A6J4SC85</accession>
<evidence type="ECO:0000259" key="2">
    <source>
        <dbReference type="Pfam" id="PF01471"/>
    </source>
</evidence>
<feature type="signal peptide" evidence="1">
    <location>
        <begin position="1"/>
        <end position="23"/>
    </location>
</feature>
<reference evidence="3" key="1">
    <citation type="submission" date="2020-02" db="EMBL/GenBank/DDBJ databases">
        <authorList>
            <person name="Meier V. D."/>
        </authorList>
    </citation>
    <scope>NUCLEOTIDE SEQUENCE</scope>
    <source>
        <strain evidence="3">AVDCRST_MAG13</strain>
    </source>
</reference>
<evidence type="ECO:0000313" key="3">
    <source>
        <dbReference type="EMBL" id="CAA9491761.1"/>
    </source>
</evidence>
<dbReference type="SUPFAM" id="SSF47090">
    <property type="entry name" value="PGBD-like"/>
    <property type="match status" value="1"/>
</dbReference>
<feature type="chain" id="PRO_5026774932" description="Peptidoglycan binding-like domain-containing protein" evidence="1">
    <location>
        <begin position="24"/>
        <end position="100"/>
    </location>
</feature>
<dbReference type="EMBL" id="CADCVO010000277">
    <property type="protein sequence ID" value="CAA9491761.1"/>
    <property type="molecule type" value="Genomic_DNA"/>
</dbReference>
<sequence>MFPASPALRVASACAAIAAPALAAPAVAAAKPLEEGDRGARVERLQQLLGVRADGVFGPGTARRVRSFQRRHDLTADGVVGPGTWRMLRRVRAARRAARG</sequence>
<evidence type="ECO:0000256" key="1">
    <source>
        <dbReference type="SAM" id="SignalP"/>
    </source>
</evidence>
<name>A0A6J4SC85_9ACTN</name>
<feature type="domain" description="Peptidoglycan binding-like" evidence="2">
    <location>
        <begin position="44"/>
        <end position="88"/>
    </location>
</feature>
<dbReference type="AlphaFoldDB" id="A0A6J4SC85"/>
<proteinExistence type="predicted"/>
<keyword evidence="1" id="KW-0732">Signal</keyword>
<dbReference type="InterPro" id="IPR002477">
    <property type="entry name" value="Peptidoglycan-bd-like"/>
</dbReference>
<dbReference type="Pfam" id="PF01471">
    <property type="entry name" value="PG_binding_1"/>
    <property type="match status" value="1"/>
</dbReference>
<feature type="non-terminal residue" evidence="3">
    <location>
        <position position="100"/>
    </location>
</feature>
<dbReference type="Gene3D" id="1.10.101.10">
    <property type="entry name" value="PGBD-like superfamily/PGBD"/>
    <property type="match status" value="1"/>
</dbReference>